<comment type="caution">
    <text evidence="2">The sequence shown here is derived from an EMBL/GenBank/DDBJ whole genome shotgun (WGS) entry which is preliminary data.</text>
</comment>
<keyword evidence="3" id="KW-1185">Reference proteome</keyword>
<gene>
    <name evidence="2" type="ORF">DYB32_002334</name>
</gene>
<evidence type="ECO:0000259" key="1">
    <source>
        <dbReference type="Pfam" id="PF24906"/>
    </source>
</evidence>
<organism evidence="2 3">
    <name type="scientific">Aphanomyces invadans</name>
    <dbReference type="NCBI Taxonomy" id="157072"/>
    <lineage>
        <taxon>Eukaryota</taxon>
        <taxon>Sar</taxon>
        <taxon>Stramenopiles</taxon>
        <taxon>Oomycota</taxon>
        <taxon>Saprolegniomycetes</taxon>
        <taxon>Saprolegniales</taxon>
        <taxon>Verrucalvaceae</taxon>
        <taxon>Aphanomyces</taxon>
    </lineage>
</organism>
<evidence type="ECO:0000313" key="3">
    <source>
        <dbReference type="Proteomes" id="UP000285060"/>
    </source>
</evidence>
<feature type="domain" description="WRKY19-like zinc finger" evidence="1">
    <location>
        <begin position="307"/>
        <end position="330"/>
    </location>
</feature>
<sequence length="382" mass="42346">MKECIGDTVQSDCRLDGARSTVALNISGFARRQRTKMSIDALPKRLGALPQLDPRIMRMDSFQDESKNIPTSLHITSDSVSDQHQPFFLEKGLFDMELDPFNFELDDLDLTDDYDENSAPTANVNAQVVSMSPSMRNVHMGGLATYPNQYLNYDWAMITQKRELSQIAPLPCTFDDEAPKNDDKEKQKRIPFAPCIAAHSNRGNAQRPSVTQRLPDPVVKEESVIKAEPLVCRLTISAQPFTPSDSSEMSFYSPSGAARKICLQAGCSNRARSHQRCKKHGGARQCTFDGCVKNSQSRGLCIAHGGGSRCRFEGCKRASQSRGLCKSHGGGKFCAVGGCKKKAHLKQLCRMHGGGERCKVIKCLKWAQKKGWCMAHAKEMEH</sequence>
<dbReference type="PANTHER" id="PTHR31827">
    <property type="entry name" value="EMB|CAB89363.1"/>
    <property type="match status" value="1"/>
</dbReference>
<evidence type="ECO:0000313" key="2">
    <source>
        <dbReference type="EMBL" id="RHY32689.1"/>
    </source>
</evidence>
<dbReference type="EMBL" id="QUSY01000119">
    <property type="protein sequence ID" value="RHY32689.1"/>
    <property type="molecule type" value="Genomic_DNA"/>
</dbReference>
<dbReference type="AlphaFoldDB" id="A0A3R6VQK8"/>
<feature type="domain" description="WRKY19-like zinc finger" evidence="1">
    <location>
        <begin position="284"/>
        <end position="306"/>
    </location>
</feature>
<protein>
    <recommendedName>
        <fullName evidence="1">WRKY19-like zinc finger domain-containing protein</fullName>
    </recommendedName>
</protein>
<dbReference type="Pfam" id="PF24906">
    <property type="entry name" value="Zf_WRKY19"/>
    <property type="match status" value="2"/>
</dbReference>
<proteinExistence type="predicted"/>
<accession>A0A3R6VQK8</accession>
<dbReference type="Proteomes" id="UP000285060">
    <property type="component" value="Unassembled WGS sequence"/>
</dbReference>
<dbReference type="PANTHER" id="PTHR31827:SF1">
    <property type="entry name" value="EMB|CAB89363.1"/>
    <property type="match status" value="1"/>
</dbReference>
<dbReference type="VEuPathDB" id="FungiDB:H310_00737"/>
<name>A0A3R6VQK8_9STRA</name>
<dbReference type="InterPro" id="IPR056866">
    <property type="entry name" value="Znf_WRKY19"/>
</dbReference>
<reference evidence="2 3" key="1">
    <citation type="submission" date="2018-08" db="EMBL/GenBank/DDBJ databases">
        <title>Aphanomyces genome sequencing and annotation.</title>
        <authorList>
            <person name="Minardi D."/>
            <person name="Oidtmann B."/>
            <person name="Van Der Giezen M."/>
            <person name="Studholme D.J."/>
        </authorList>
    </citation>
    <scope>NUCLEOTIDE SEQUENCE [LARGE SCALE GENOMIC DNA]</scope>
    <source>
        <strain evidence="2 3">NJM0002</strain>
    </source>
</reference>